<gene>
    <name evidence="1" type="ORF">ACFPCV_36385</name>
</gene>
<reference evidence="2" key="1">
    <citation type="journal article" date="2019" name="Int. J. Syst. Evol. Microbiol.">
        <title>The Global Catalogue of Microorganisms (GCM) 10K type strain sequencing project: providing services to taxonomists for standard genome sequencing and annotation.</title>
        <authorList>
            <consortium name="The Broad Institute Genomics Platform"/>
            <consortium name="The Broad Institute Genome Sequencing Center for Infectious Disease"/>
            <person name="Wu L."/>
            <person name="Ma J."/>
        </authorList>
    </citation>
    <scope>NUCLEOTIDE SEQUENCE [LARGE SCALE GENOMIC DNA]</scope>
    <source>
        <strain evidence="2">ZS-22-S1</strain>
    </source>
</reference>
<name>A0ABV9SEZ0_9PSEU</name>
<dbReference type="RefSeq" id="WP_378061822.1">
    <property type="nucleotide sequence ID" value="NZ_JBHSIS010000025.1"/>
</dbReference>
<organism evidence="1 2">
    <name type="scientific">Actinophytocola glycyrrhizae</name>
    <dbReference type="NCBI Taxonomy" id="2044873"/>
    <lineage>
        <taxon>Bacteria</taxon>
        <taxon>Bacillati</taxon>
        <taxon>Actinomycetota</taxon>
        <taxon>Actinomycetes</taxon>
        <taxon>Pseudonocardiales</taxon>
        <taxon>Pseudonocardiaceae</taxon>
    </lineage>
</organism>
<proteinExistence type="predicted"/>
<accession>A0ABV9SEZ0</accession>
<keyword evidence="2" id="KW-1185">Reference proteome</keyword>
<evidence type="ECO:0000313" key="1">
    <source>
        <dbReference type="EMBL" id="MFC4859008.1"/>
    </source>
</evidence>
<dbReference type="Proteomes" id="UP001595859">
    <property type="component" value="Unassembled WGS sequence"/>
</dbReference>
<protein>
    <recommendedName>
        <fullName evidence="3">ASCH domain-containing protein</fullName>
    </recommendedName>
</protein>
<dbReference type="EMBL" id="JBHSIS010000025">
    <property type="protein sequence ID" value="MFC4859008.1"/>
    <property type="molecule type" value="Genomic_DNA"/>
</dbReference>
<sequence length="192" mass="21046">MLIEQRLHQGIRDGSITVMFRRWKRRQVTAGNTYRTAAGRVVVAEVTEVAPSRIRSADARAAGYPSVAAAVADLRGTPGDPVFLLRLRLAEDEDPRTALAAAAELSTEDVAEIALRLERLDRASNHGPWTAATLDAIRRRPAVRAGDLAAGLGRETPPFKVDVRKLKNLGLTLSLEVGYRLSPRGEAYLRER</sequence>
<evidence type="ECO:0000313" key="2">
    <source>
        <dbReference type="Proteomes" id="UP001595859"/>
    </source>
</evidence>
<evidence type="ECO:0008006" key="3">
    <source>
        <dbReference type="Google" id="ProtNLM"/>
    </source>
</evidence>
<comment type="caution">
    <text evidence="1">The sequence shown here is derived from an EMBL/GenBank/DDBJ whole genome shotgun (WGS) entry which is preliminary data.</text>
</comment>